<gene>
    <name evidence="1" type="ORF">BN536_00177</name>
</gene>
<proteinExistence type="predicted"/>
<protein>
    <submittedName>
        <fullName evidence="1">Uncharacterized protein</fullName>
    </submittedName>
</protein>
<organism evidence="1 2">
    <name type="scientific">Phocaeicola plebeius CAG:211</name>
    <dbReference type="NCBI Taxonomy" id="1263052"/>
    <lineage>
        <taxon>Bacteria</taxon>
        <taxon>Pseudomonadati</taxon>
        <taxon>Bacteroidota</taxon>
        <taxon>Bacteroidia</taxon>
        <taxon>Bacteroidales</taxon>
        <taxon>Bacteroidaceae</taxon>
        <taxon>Phocaeicola</taxon>
    </lineage>
</organism>
<name>R5VH22_9BACT</name>
<reference evidence="1" key="1">
    <citation type="submission" date="2012-11" db="EMBL/GenBank/DDBJ databases">
        <title>Dependencies among metagenomic species, viruses, plasmids and units of genetic variation.</title>
        <authorList>
            <person name="Nielsen H.B."/>
            <person name="Almeida M."/>
            <person name="Juncker A.S."/>
            <person name="Rasmussen S."/>
            <person name="Li J."/>
            <person name="Sunagawa S."/>
            <person name="Plichta D."/>
            <person name="Gautier L."/>
            <person name="Le Chatelier E."/>
            <person name="Peletier E."/>
            <person name="Bonde I."/>
            <person name="Nielsen T."/>
            <person name="Manichanh C."/>
            <person name="Arumugam M."/>
            <person name="Batto J."/>
            <person name="Santos M.B.Q.D."/>
            <person name="Blom N."/>
            <person name="Borruel N."/>
            <person name="Burgdorf K.S."/>
            <person name="Boumezbeur F."/>
            <person name="Casellas F."/>
            <person name="Dore J."/>
            <person name="Guarner F."/>
            <person name="Hansen T."/>
            <person name="Hildebrand F."/>
            <person name="Kaas R.S."/>
            <person name="Kennedy S."/>
            <person name="Kristiansen K."/>
            <person name="Kultima J.R."/>
            <person name="Leonard P."/>
            <person name="Levenez F."/>
            <person name="Lund O."/>
            <person name="Moumen B."/>
            <person name="Le Paslier D."/>
            <person name="Pons N."/>
            <person name="Pedersen O."/>
            <person name="Prifti E."/>
            <person name="Qin J."/>
            <person name="Raes J."/>
            <person name="Tap J."/>
            <person name="Tims S."/>
            <person name="Ussery D.W."/>
            <person name="Yamada T."/>
            <person name="MetaHit consortium"/>
            <person name="Renault P."/>
            <person name="Sicheritz-Ponten T."/>
            <person name="Bork P."/>
            <person name="Wang J."/>
            <person name="Brunak S."/>
            <person name="Ehrlich S.D."/>
        </authorList>
    </citation>
    <scope>NUCLEOTIDE SEQUENCE [LARGE SCALE GENOMIC DNA]</scope>
</reference>
<comment type="caution">
    <text evidence="1">The sequence shown here is derived from an EMBL/GenBank/DDBJ whole genome shotgun (WGS) entry which is preliminary data.</text>
</comment>
<accession>R5VH22</accession>
<sequence length="29" mass="3287">MTQEMESRMALKDLVDRYVAESDGNIKGV</sequence>
<dbReference type="AlphaFoldDB" id="R5VH22"/>
<dbReference type="EMBL" id="CBAT010000124">
    <property type="protein sequence ID" value="CCZ87179.1"/>
    <property type="molecule type" value="Genomic_DNA"/>
</dbReference>
<evidence type="ECO:0000313" key="1">
    <source>
        <dbReference type="EMBL" id="CCZ87179.1"/>
    </source>
</evidence>
<dbReference type="Proteomes" id="UP000018372">
    <property type="component" value="Unassembled WGS sequence"/>
</dbReference>
<evidence type="ECO:0000313" key="2">
    <source>
        <dbReference type="Proteomes" id="UP000018372"/>
    </source>
</evidence>